<sequence length="50" mass="6019">MAHPEEQDMRTQLDRLWEVYAAFADATFRQGFARDSHAHFWEMYLGCRLL</sequence>
<dbReference type="EMBL" id="BPRC01000031">
    <property type="protein sequence ID" value="GJE67658.1"/>
    <property type="molecule type" value="Genomic_DNA"/>
</dbReference>
<dbReference type="Proteomes" id="UP001055039">
    <property type="component" value="Unassembled WGS sequence"/>
</dbReference>
<name>A0ABQ4ULX3_9HYPH</name>
<evidence type="ECO:0000313" key="1">
    <source>
        <dbReference type="EMBL" id="GJE67658.1"/>
    </source>
</evidence>
<gene>
    <name evidence="1" type="ORF">LNAOJCKE_4890</name>
</gene>
<protein>
    <submittedName>
        <fullName evidence="1">Uncharacterized protein</fullName>
    </submittedName>
</protein>
<evidence type="ECO:0000313" key="2">
    <source>
        <dbReference type="Proteomes" id="UP001055039"/>
    </source>
</evidence>
<dbReference type="RefSeq" id="WP_238228590.1">
    <property type="nucleotide sequence ID" value="NZ_BAAADH010000014.1"/>
</dbReference>
<proteinExistence type="predicted"/>
<reference evidence="1" key="2">
    <citation type="submission" date="2021-08" db="EMBL/GenBank/DDBJ databases">
        <authorList>
            <person name="Tani A."/>
            <person name="Ola A."/>
            <person name="Ogura Y."/>
            <person name="Katsura K."/>
            <person name="Hayashi T."/>
        </authorList>
    </citation>
    <scope>NUCLEOTIDE SEQUENCE</scope>
    <source>
        <strain evidence="1">NBRC 15686</strain>
    </source>
</reference>
<accession>A0ABQ4ULX3</accession>
<comment type="caution">
    <text evidence="1">The sequence shown here is derived from an EMBL/GenBank/DDBJ whole genome shotgun (WGS) entry which is preliminary data.</text>
</comment>
<organism evidence="1 2">
    <name type="scientific">Methylorubrum aminovorans</name>
    <dbReference type="NCBI Taxonomy" id="269069"/>
    <lineage>
        <taxon>Bacteria</taxon>
        <taxon>Pseudomonadati</taxon>
        <taxon>Pseudomonadota</taxon>
        <taxon>Alphaproteobacteria</taxon>
        <taxon>Hyphomicrobiales</taxon>
        <taxon>Methylobacteriaceae</taxon>
        <taxon>Methylorubrum</taxon>
    </lineage>
</organism>
<keyword evidence="2" id="KW-1185">Reference proteome</keyword>
<reference evidence="1" key="1">
    <citation type="journal article" date="2021" name="Front. Microbiol.">
        <title>Comprehensive Comparative Genomics and Phenotyping of Methylobacterium Species.</title>
        <authorList>
            <person name="Alessa O."/>
            <person name="Ogura Y."/>
            <person name="Fujitani Y."/>
            <person name="Takami H."/>
            <person name="Hayashi T."/>
            <person name="Sahin N."/>
            <person name="Tani A."/>
        </authorList>
    </citation>
    <scope>NUCLEOTIDE SEQUENCE</scope>
    <source>
        <strain evidence="1">NBRC 15686</strain>
    </source>
</reference>